<proteinExistence type="predicted"/>
<evidence type="ECO:0000313" key="2">
    <source>
        <dbReference type="Proteomes" id="UP001647509"/>
    </source>
</evidence>
<sequence>MKNSIAERVLDFLIKYPPFNLLSTQDLFEISKEVSIIYLEKGDTLFGKGDAAKSDFYMVRNGGVKLSHTTLDNTQEIINISDAGDVFGIRPLIAKENYKLSATANEESIVYAIPINKFTSVTKNNARINKFLITAFATNAYDPYTAEENGKIFVDYLPNSSQDIVNFQTANYTKKPITCHLNSTLKDAAIKMRDHKIGCIIVIDDHDKPVGIITNSDIKNKIATGLFPIETAVSNIMTSPVITSKKDLTVADGQLQMIKHHIGHLCITKDGTVNTKLVGVLNHHDVLATLGNNPTVILKEIKRANRTKKLRSARLKANSLLKNYLEQNIPVNHIVKIIAQVNDAVTVRAIEIALKKMPTNPPVKFSWIALGSQGRKEQMLFTDQDNAIIFEDVSSDKYEETQTYFLELAKLVTKSLNKVGFEYCEADMMASNPKWCISISQWKSQFEDWILHPDEKAILLSSIFFDFSPIYGEDALAEELSDAIYKALEQTSIFFKFLGRDAIKNPSPLGFFKQFAVEKSREQKDLFNIKNRTIMPLVDAARLLTLQNHIKGINNTSDRFEQLAILDPNSKALYHSCSYAFKALSKFKTKQGILHNDSGKFIDIDSLTKEEQLKLRRCLKPVHEIQEVLKIRFDLKNFM</sequence>
<accession>A0ACC5UBQ7</accession>
<comment type="caution">
    <text evidence="1">The sequence shown here is derived from an EMBL/GenBank/DDBJ whole genome shotgun (WGS) entry which is preliminary data.</text>
</comment>
<gene>
    <name evidence="1" type="ORF">KO493_13815</name>
</gene>
<dbReference type="Proteomes" id="UP001647509">
    <property type="component" value="Unassembled WGS sequence"/>
</dbReference>
<dbReference type="EMBL" id="JAHKPD010000020">
    <property type="protein sequence ID" value="MBU2951771.1"/>
    <property type="molecule type" value="Genomic_DNA"/>
</dbReference>
<reference evidence="1" key="1">
    <citation type="submission" date="2021-05" db="EMBL/GenBank/DDBJ databases">
        <title>Draft genomes of bacteria isolated from model marine particles.</title>
        <authorList>
            <person name="Datta M.S."/>
            <person name="Schwartzman J.A."/>
            <person name="Enke T.N."/>
            <person name="Saavedra J."/>
            <person name="Cermak N."/>
            <person name="Cordero O.X."/>
        </authorList>
    </citation>
    <scope>NUCLEOTIDE SEQUENCE</scope>
    <source>
        <strain evidence="1">I2M19</strain>
    </source>
</reference>
<protein>
    <submittedName>
        <fullName evidence="1">CBS domain-containing protein</fullName>
    </submittedName>
</protein>
<keyword evidence="2" id="KW-1185">Reference proteome</keyword>
<organism evidence="1 2">
    <name type="scientific">Pseudotamlana agarivorans</name>
    <dbReference type="NCBI Taxonomy" id="481183"/>
    <lineage>
        <taxon>Bacteria</taxon>
        <taxon>Pseudomonadati</taxon>
        <taxon>Bacteroidota</taxon>
        <taxon>Flavobacteriia</taxon>
        <taxon>Flavobacteriales</taxon>
        <taxon>Flavobacteriaceae</taxon>
        <taxon>Pseudotamlana</taxon>
    </lineage>
</organism>
<evidence type="ECO:0000313" key="1">
    <source>
        <dbReference type="EMBL" id="MBU2951771.1"/>
    </source>
</evidence>
<name>A0ACC5UBQ7_9FLAO</name>